<accession>A0ABQ6IG72</accession>
<feature type="compositionally biased region" description="Basic residues" evidence="1">
    <location>
        <begin position="116"/>
        <end position="129"/>
    </location>
</feature>
<comment type="caution">
    <text evidence="2">The sequence shown here is derived from an EMBL/GenBank/DDBJ whole genome shotgun (WGS) entry which is preliminary data.</text>
</comment>
<evidence type="ECO:0000256" key="1">
    <source>
        <dbReference type="SAM" id="MobiDB-lite"/>
    </source>
</evidence>
<evidence type="ECO:0000313" key="3">
    <source>
        <dbReference type="Proteomes" id="UP001157125"/>
    </source>
</evidence>
<sequence length="135" mass="14565">MVDYDDLPTIVGQMKRAAIDCWMADQGFYPNWGNDMIYAKWGWMLNFYNRPAADGSGGGDGNGVKDSVAEEFDAIRGVIDSRVAKWQGLPDGAACATPRSAANSTTAVLGGPPQRRPSRAAVRSRRRTGPSRPSS</sequence>
<name>A0ABQ6IG72_9MICO</name>
<organism evidence="2 3">
    <name type="scientific">Demequina litorisediminis</name>
    <dbReference type="NCBI Taxonomy" id="1849022"/>
    <lineage>
        <taxon>Bacteria</taxon>
        <taxon>Bacillati</taxon>
        <taxon>Actinomycetota</taxon>
        <taxon>Actinomycetes</taxon>
        <taxon>Micrococcales</taxon>
        <taxon>Demequinaceae</taxon>
        <taxon>Demequina</taxon>
    </lineage>
</organism>
<keyword evidence="3" id="KW-1185">Reference proteome</keyword>
<feature type="region of interest" description="Disordered" evidence="1">
    <location>
        <begin position="94"/>
        <end position="135"/>
    </location>
</feature>
<protein>
    <submittedName>
        <fullName evidence="2">Uncharacterized protein</fullName>
    </submittedName>
</protein>
<reference evidence="3" key="1">
    <citation type="journal article" date="2019" name="Int. J. Syst. Evol. Microbiol.">
        <title>The Global Catalogue of Microorganisms (GCM) 10K type strain sequencing project: providing services to taxonomists for standard genome sequencing and annotation.</title>
        <authorList>
            <consortium name="The Broad Institute Genomics Platform"/>
            <consortium name="The Broad Institute Genome Sequencing Center for Infectious Disease"/>
            <person name="Wu L."/>
            <person name="Ma J."/>
        </authorList>
    </citation>
    <scope>NUCLEOTIDE SEQUENCE [LARGE SCALE GENOMIC DNA]</scope>
    <source>
        <strain evidence="3">NBRC 112299</strain>
    </source>
</reference>
<dbReference type="EMBL" id="BSUN01000001">
    <property type="protein sequence ID" value="GMA36148.1"/>
    <property type="molecule type" value="Genomic_DNA"/>
</dbReference>
<proteinExistence type="predicted"/>
<evidence type="ECO:0000313" key="2">
    <source>
        <dbReference type="EMBL" id="GMA36148.1"/>
    </source>
</evidence>
<dbReference type="Proteomes" id="UP001157125">
    <property type="component" value="Unassembled WGS sequence"/>
</dbReference>
<gene>
    <name evidence="2" type="ORF">GCM10025876_23520</name>
</gene>